<evidence type="ECO:0000313" key="1">
    <source>
        <dbReference type="EMBL" id="CAA9365163.1"/>
    </source>
</evidence>
<name>A0A6J4MPB4_9ACTN</name>
<proteinExistence type="predicted"/>
<dbReference type="Pfam" id="PF13830">
    <property type="entry name" value="DUF4192"/>
    <property type="match status" value="1"/>
</dbReference>
<reference evidence="1" key="1">
    <citation type="submission" date="2020-02" db="EMBL/GenBank/DDBJ databases">
        <authorList>
            <person name="Meier V. D."/>
        </authorList>
    </citation>
    <scope>NUCLEOTIDE SEQUENCE</scope>
    <source>
        <strain evidence="1">AVDCRST_MAG47</strain>
    </source>
</reference>
<dbReference type="AlphaFoldDB" id="A0A6J4MPB4"/>
<dbReference type="InterPro" id="IPR025447">
    <property type="entry name" value="DUF4192"/>
</dbReference>
<organism evidence="1">
    <name type="scientific">uncultured Nocardioidaceae bacterium</name>
    <dbReference type="NCBI Taxonomy" id="253824"/>
    <lineage>
        <taxon>Bacteria</taxon>
        <taxon>Bacillati</taxon>
        <taxon>Actinomycetota</taxon>
        <taxon>Actinomycetes</taxon>
        <taxon>Propionibacteriales</taxon>
        <taxon>Nocardioidaceae</taxon>
        <taxon>environmental samples</taxon>
    </lineage>
</organism>
<gene>
    <name evidence="1" type="ORF">AVDCRST_MAG47-515</name>
</gene>
<accession>A0A6J4MPB4</accession>
<dbReference type="EMBL" id="CADCUK010000036">
    <property type="protein sequence ID" value="CAA9365163.1"/>
    <property type="molecule type" value="Genomic_DNA"/>
</dbReference>
<sequence length="334" mass="36029">MQVGEIPGMTSQPFRIRTEADVLALVPYTLGFHPVDSLVLVTLDDHKRPFQARIDLPDDLDGLSEVAEHLAVAALRNGAVRALVVVYTDDECVGEAAGDALVETLQQLGVPTLMAIRADGSRWFPLGSGGADAEGTPYDLRGHELSSRAVLDGKVTYRDRAELVDSLAPVDPVTVEEVLAAHDELTDLPSDGQELLLESLWLMEQVRLLVAERRPSDALGPVSTARFLRAVANRDVRDLVWCDITRDNVEGHVTLWREIVRRSPEDLVAPAAGLLGFAAWLSGDGALAWCAVDRCLCADPDHVLGQLVGDALTSAIPPSSWQPIDPQSLALFAG</sequence>
<evidence type="ECO:0008006" key="2">
    <source>
        <dbReference type="Google" id="ProtNLM"/>
    </source>
</evidence>
<protein>
    <recommendedName>
        <fullName evidence="2">DUF4192 domain-containing protein</fullName>
    </recommendedName>
</protein>